<dbReference type="EMBL" id="CP000934">
    <property type="protein sequence ID" value="ACE85939.1"/>
    <property type="molecule type" value="Genomic_DNA"/>
</dbReference>
<dbReference type="eggNOG" id="COG0235">
    <property type="taxonomic scope" value="Bacteria"/>
</dbReference>
<name>B3PJR2_CELJU</name>
<evidence type="ECO:0000256" key="3">
    <source>
        <dbReference type="ARBA" id="ARBA00023237"/>
    </source>
</evidence>
<protein>
    <submittedName>
        <fullName evidence="4">Uncharacterized protein</fullName>
    </submittedName>
</protein>
<dbReference type="InterPro" id="IPR010917">
    <property type="entry name" value="TonB_rcpt_CS"/>
</dbReference>
<keyword evidence="5" id="KW-1185">Reference proteome</keyword>
<dbReference type="RefSeq" id="WP_012487872.1">
    <property type="nucleotide sequence ID" value="NC_010995.1"/>
</dbReference>
<comment type="subcellular location">
    <subcellularLocation>
        <location evidence="1">Cell outer membrane</location>
    </subcellularLocation>
</comment>
<accession>B3PJR2</accession>
<dbReference type="Proteomes" id="UP000001036">
    <property type="component" value="Chromosome"/>
</dbReference>
<proteinExistence type="predicted"/>
<evidence type="ECO:0000256" key="2">
    <source>
        <dbReference type="ARBA" id="ARBA00023136"/>
    </source>
</evidence>
<dbReference type="InterPro" id="IPR036942">
    <property type="entry name" value="Beta-barrel_TonB_sf"/>
</dbReference>
<dbReference type="SUPFAM" id="SSF56935">
    <property type="entry name" value="Porins"/>
    <property type="match status" value="1"/>
</dbReference>
<evidence type="ECO:0000256" key="1">
    <source>
        <dbReference type="ARBA" id="ARBA00004442"/>
    </source>
</evidence>
<reference evidence="4 5" key="1">
    <citation type="journal article" date="2008" name="J. Bacteriol.">
        <title>Insights into plant cell wall degradation from the genome sequence of the soil bacterium Cellvibrio japonicus.</title>
        <authorList>
            <person name="Deboy R.T."/>
            <person name="Mongodin E.F."/>
            <person name="Fouts D.E."/>
            <person name="Tailford L.E."/>
            <person name="Khouri H."/>
            <person name="Emerson J.B."/>
            <person name="Mohamoud Y."/>
            <person name="Watkins K."/>
            <person name="Henrissat B."/>
            <person name="Gilbert H.J."/>
            <person name="Nelson K.E."/>
        </authorList>
    </citation>
    <scope>NUCLEOTIDE SEQUENCE [LARGE SCALE GENOMIC DNA]</scope>
    <source>
        <strain evidence="4 5">Ueda107</strain>
    </source>
</reference>
<dbReference type="PROSITE" id="PS01156">
    <property type="entry name" value="TONB_DEPENDENT_REC_2"/>
    <property type="match status" value="1"/>
</dbReference>
<dbReference type="KEGG" id="cja:CJA_2272"/>
<dbReference type="HOGENOM" id="CLU_1977587_0_0_6"/>
<dbReference type="OrthoDB" id="8478087at2"/>
<evidence type="ECO:0000313" key="4">
    <source>
        <dbReference type="EMBL" id="ACE85939.1"/>
    </source>
</evidence>
<evidence type="ECO:0000313" key="5">
    <source>
        <dbReference type="Proteomes" id="UP000001036"/>
    </source>
</evidence>
<keyword evidence="2" id="KW-0472">Membrane</keyword>
<dbReference type="Gene3D" id="2.40.170.20">
    <property type="entry name" value="TonB-dependent receptor, beta-barrel domain"/>
    <property type="match status" value="1"/>
</dbReference>
<dbReference type="STRING" id="498211.CJA_2272"/>
<dbReference type="GO" id="GO:0009279">
    <property type="term" value="C:cell outer membrane"/>
    <property type="evidence" value="ECO:0007669"/>
    <property type="project" value="UniProtKB-SubCell"/>
</dbReference>
<organism evidence="4 5">
    <name type="scientific">Cellvibrio japonicus (strain Ueda107)</name>
    <name type="common">Pseudomonas fluorescens subsp. cellulosa</name>
    <dbReference type="NCBI Taxonomy" id="498211"/>
    <lineage>
        <taxon>Bacteria</taxon>
        <taxon>Pseudomonadati</taxon>
        <taxon>Pseudomonadota</taxon>
        <taxon>Gammaproteobacteria</taxon>
        <taxon>Cellvibrionales</taxon>
        <taxon>Cellvibrionaceae</taxon>
        <taxon>Cellvibrio</taxon>
    </lineage>
</organism>
<sequence>MSTSNTARAIDQLALSEDVLAFIEKTRDEASLAFQVFRETNTITANGTVGFVERIPGHELLVELGDYTLVGARAGIQTDRWSLFLFANNLTNTLAKTSSGNVLGGSIEAITSAPPRTLGINLNTQF</sequence>
<keyword evidence="3" id="KW-0998">Cell outer membrane</keyword>
<gene>
    <name evidence="4" type="ordered locus">CJA_2272</name>
</gene>
<dbReference type="AlphaFoldDB" id="B3PJR2"/>